<evidence type="ECO:0000313" key="1">
    <source>
        <dbReference type="EMBL" id="JAH30847.1"/>
    </source>
</evidence>
<reference evidence="1" key="1">
    <citation type="submission" date="2014-11" db="EMBL/GenBank/DDBJ databases">
        <authorList>
            <person name="Amaro Gonzalez C."/>
        </authorList>
    </citation>
    <scope>NUCLEOTIDE SEQUENCE</scope>
</reference>
<protein>
    <submittedName>
        <fullName evidence="1">Uncharacterized protein</fullName>
    </submittedName>
</protein>
<organism evidence="1">
    <name type="scientific">Anguilla anguilla</name>
    <name type="common">European freshwater eel</name>
    <name type="synonym">Muraena anguilla</name>
    <dbReference type="NCBI Taxonomy" id="7936"/>
    <lineage>
        <taxon>Eukaryota</taxon>
        <taxon>Metazoa</taxon>
        <taxon>Chordata</taxon>
        <taxon>Craniata</taxon>
        <taxon>Vertebrata</taxon>
        <taxon>Euteleostomi</taxon>
        <taxon>Actinopterygii</taxon>
        <taxon>Neopterygii</taxon>
        <taxon>Teleostei</taxon>
        <taxon>Anguilliformes</taxon>
        <taxon>Anguillidae</taxon>
        <taxon>Anguilla</taxon>
    </lineage>
</organism>
<accession>A0A0E9RPW9</accession>
<reference evidence="1" key="2">
    <citation type="journal article" date="2015" name="Fish Shellfish Immunol.">
        <title>Early steps in the European eel (Anguilla anguilla)-Vibrio vulnificus interaction in the gills: Role of the RtxA13 toxin.</title>
        <authorList>
            <person name="Callol A."/>
            <person name="Pajuelo D."/>
            <person name="Ebbesson L."/>
            <person name="Teles M."/>
            <person name="MacKenzie S."/>
            <person name="Amaro C."/>
        </authorList>
    </citation>
    <scope>NUCLEOTIDE SEQUENCE</scope>
</reference>
<dbReference type="AlphaFoldDB" id="A0A0E9RPW9"/>
<sequence>MKCLDIMFIIVNQNKGKGEVHFCHLRNKFPKCTLKVQYCSIWVLMSTFHKEKW</sequence>
<proteinExistence type="predicted"/>
<dbReference type="EMBL" id="GBXM01077730">
    <property type="protein sequence ID" value="JAH30847.1"/>
    <property type="molecule type" value="Transcribed_RNA"/>
</dbReference>
<name>A0A0E9RPW9_ANGAN</name>